<dbReference type="GO" id="GO:0070840">
    <property type="term" value="F:dynein complex binding"/>
    <property type="evidence" value="ECO:0007669"/>
    <property type="project" value="UniProtKB-UniRule"/>
</dbReference>
<dbReference type="PROSITE" id="PS51450">
    <property type="entry name" value="LRR"/>
    <property type="match status" value="4"/>
</dbReference>
<evidence type="ECO:0000256" key="8">
    <source>
        <dbReference type="ARBA" id="ARBA00024429"/>
    </source>
</evidence>
<feature type="region of interest" description="Disordered" evidence="11">
    <location>
        <begin position="571"/>
        <end position="625"/>
    </location>
</feature>
<comment type="subcellular location">
    <subcellularLocation>
        <location evidence="1 10">Cell projection</location>
        <location evidence="1 10">Cilium</location>
    </subcellularLocation>
</comment>
<dbReference type="InterPro" id="IPR032675">
    <property type="entry name" value="LRR_dom_sf"/>
</dbReference>
<comment type="function">
    <text evidence="9 10">Cilium-specific protein required for the stability of the ciliary architecture. Plays a role in cytoplasmic preassembly of dynein arms. Involved in regulation of microtubule-based cilia and actin-based brush border microvilli.</text>
</comment>
<dbReference type="PANTHER" id="PTHR45973">
    <property type="entry name" value="PROTEIN PHOSPHATASE 1 REGULATORY SUBUNIT SDS22-RELATED"/>
    <property type="match status" value="1"/>
</dbReference>
<dbReference type="Gene3D" id="3.80.10.10">
    <property type="entry name" value="Ribonuclease Inhibitor"/>
    <property type="match status" value="2"/>
</dbReference>
<keyword evidence="7 10" id="KW-0966">Cell projection</keyword>
<feature type="compositionally biased region" description="Basic and acidic residues" evidence="11">
    <location>
        <begin position="110"/>
        <end position="133"/>
    </location>
</feature>
<dbReference type="OrthoDB" id="1904536at2759"/>
<dbReference type="FunFam" id="3.80.10.10:FF:000331">
    <property type="entry name" value="Dynein assembly factor 1, axonemal homolog"/>
    <property type="match status" value="1"/>
</dbReference>
<proteinExistence type="inferred from homology"/>
<dbReference type="InterPro" id="IPR001611">
    <property type="entry name" value="Leu-rich_rpt"/>
</dbReference>
<dbReference type="FunFam" id="3.80.10.10:FF:000166">
    <property type="entry name" value="Dynein assembly factor 1, axonemal"/>
    <property type="match status" value="1"/>
</dbReference>
<feature type="region of interest" description="Disordered" evidence="11">
    <location>
        <begin position="1"/>
        <end position="85"/>
    </location>
</feature>
<evidence type="ECO:0000256" key="2">
    <source>
        <dbReference type="ARBA" id="ARBA00006453"/>
    </source>
</evidence>
<evidence type="ECO:0000256" key="1">
    <source>
        <dbReference type="ARBA" id="ARBA00004138"/>
    </source>
</evidence>
<dbReference type="SUPFAM" id="SSF52075">
    <property type="entry name" value="Outer arm dynein light chain 1"/>
    <property type="match status" value="1"/>
</dbReference>
<evidence type="ECO:0000313" key="12">
    <source>
        <dbReference type="EMBL" id="NXL92622.1"/>
    </source>
</evidence>
<evidence type="ECO:0000256" key="11">
    <source>
        <dbReference type="SAM" id="MobiDB-lite"/>
    </source>
</evidence>
<accession>A0A7L0WR35</accession>
<protein>
    <recommendedName>
        <fullName evidence="8 10">Dynein axonemal assembly factor 1</fullName>
    </recommendedName>
</protein>
<comment type="similarity">
    <text evidence="2 10">Belongs to the DNAAF1 family.</text>
</comment>
<keyword evidence="13" id="KW-1185">Reference proteome</keyword>
<dbReference type="Pfam" id="PF14580">
    <property type="entry name" value="LRR_9"/>
    <property type="match status" value="1"/>
</dbReference>
<evidence type="ECO:0000256" key="3">
    <source>
        <dbReference type="ARBA" id="ARBA00022553"/>
    </source>
</evidence>
<evidence type="ECO:0000256" key="7">
    <source>
        <dbReference type="ARBA" id="ARBA00023273"/>
    </source>
</evidence>
<evidence type="ECO:0000256" key="4">
    <source>
        <dbReference type="ARBA" id="ARBA00022614"/>
    </source>
</evidence>
<organism evidence="12 13">
    <name type="scientific">Alectura lathami</name>
    <name type="common">Australian brush turkey</name>
    <dbReference type="NCBI Taxonomy" id="81907"/>
    <lineage>
        <taxon>Eukaryota</taxon>
        <taxon>Metazoa</taxon>
        <taxon>Chordata</taxon>
        <taxon>Craniata</taxon>
        <taxon>Vertebrata</taxon>
        <taxon>Euteleostomi</taxon>
        <taxon>Archelosauria</taxon>
        <taxon>Archosauria</taxon>
        <taxon>Dinosauria</taxon>
        <taxon>Saurischia</taxon>
        <taxon>Theropoda</taxon>
        <taxon>Coelurosauria</taxon>
        <taxon>Aves</taxon>
        <taxon>Neognathae</taxon>
        <taxon>Galloanserae</taxon>
        <taxon>Galliformes</taxon>
        <taxon>Megapodiidae</taxon>
        <taxon>Alectura</taxon>
    </lineage>
</organism>
<dbReference type="InterPro" id="IPR050576">
    <property type="entry name" value="Cilia_flagella_integrity"/>
</dbReference>
<evidence type="ECO:0000256" key="5">
    <source>
        <dbReference type="ARBA" id="ARBA00022737"/>
    </source>
</evidence>
<evidence type="ECO:0000256" key="6">
    <source>
        <dbReference type="ARBA" id="ARBA00023069"/>
    </source>
</evidence>
<dbReference type="Proteomes" id="UP000562322">
    <property type="component" value="Unassembled WGS sequence"/>
</dbReference>
<evidence type="ECO:0000256" key="9">
    <source>
        <dbReference type="ARBA" id="ARBA00046066"/>
    </source>
</evidence>
<comment type="caution">
    <text evidence="12">The sequence shown here is derived from an EMBL/GenBank/DDBJ whole genome shotgun (WGS) entry which is preliminary data.</text>
</comment>
<gene>
    <name evidence="12" type="primary">Dnaaf1</name>
    <name evidence="12" type="ORF">ALELAT_R04069</name>
</gene>
<name>A0A7L0WR35_ALELA</name>
<evidence type="ECO:0000313" key="13">
    <source>
        <dbReference type="Proteomes" id="UP000562322"/>
    </source>
</evidence>
<keyword evidence="5 10" id="KW-0677">Repeat</keyword>
<feature type="compositionally biased region" description="Polar residues" evidence="11">
    <location>
        <begin position="39"/>
        <end position="55"/>
    </location>
</feature>
<dbReference type="EMBL" id="VXAV01009128">
    <property type="protein sequence ID" value="NXL92622.1"/>
    <property type="molecule type" value="Genomic_DNA"/>
</dbReference>
<dbReference type="SMART" id="SM00365">
    <property type="entry name" value="LRR_SD22"/>
    <property type="match status" value="4"/>
</dbReference>
<reference evidence="12 13" key="1">
    <citation type="submission" date="2019-09" db="EMBL/GenBank/DDBJ databases">
        <title>Bird 10,000 Genomes (B10K) Project - Family phase.</title>
        <authorList>
            <person name="Zhang G."/>
        </authorList>
    </citation>
    <scope>NUCLEOTIDE SEQUENCE [LARGE SCALE GENOMIC DNA]</scope>
    <source>
        <strain evidence="12">B10K-DU-001-39</strain>
        <tissue evidence="12">Muscle</tissue>
    </source>
</reference>
<feature type="region of interest" description="Disordered" evidence="11">
    <location>
        <begin position="381"/>
        <end position="406"/>
    </location>
</feature>
<dbReference type="AlphaFoldDB" id="A0A7L0WR35"/>
<keyword evidence="6 10" id="KW-0969">Cilium</keyword>
<feature type="region of interest" description="Disordered" evidence="11">
    <location>
        <begin position="104"/>
        <end position="133"/>
    </location>
</feature>
<keyword evidence="4 10" id="KW-0433">Leucine-rich repeat</keyword>
<dbReference type="GO" id="GO:0035082">
    <property type="term" value="P:axoneme assembly"/>
    <property type="evidence" value="ECO:0007669"/>
    <property type="project" value="TreeGrafter"/>
</dbReference>
<feature type="compositionally biased region" description="Basic and acidic residues" evidence="11">
    <location>
        <begin position="1"/>
        <end position="12"/>
    </location>
</feature>
<dbReference type="GO" id="GO:0005930">
    <property type="term" value="C:axoneme"/>
    <property type="evidence" value="ECO:0007669"/>
    <property type="project" value="TreeGrafter"/>
</dbReference>
<feature type="compositionally biased region" description="Basic and acidic residues" evidence="11">
    <location>
        <begin position="610"/>
        <end position="625"/>
    </location>
</feature>
<dbReference type="PANTHER" id="PTHR45973:SF19">
    <property type="entry name" value="DYNEIN AXONEMAL ASSEMBLY FACTOR 1"/>
    <property type="match status" value="1"/>
</dbReference>
<feature type="non-terminal residue" evidence="12">
    <location>
        <position position="1"/>
    </location>
</feature>
<feature type="non-terminal residue" evidence="12">
    <location>
        <position position="625"/>
    </location>
</feature>
<feature type="compositionally biased region" description="Basic and acidic residues" evidence="11">
    <location>
        <begin position="381"/>
        <end position="391"/>
    </location>
</feature>
<sequence length="625" mass="69757">MQSHNGDLDKGPGGEAIAPEVSGGALDSTASKAAHTENEGNSATTVSGPQAQLEGSEQESEEKAIESTQVTQGESKDILDDYSTGDTLQRVQKDVKTQEKAISCVSRADQQNEQKSVRDHKPVTSQRAEEKGGRVRMTKKVLQDICKQHKLYLTPSLNDTLYLHYKGFDRLENLEEYTGLKCLWLECNGLTKIENLEALTELRCLYLQLNLIKRIENLEPLKQLDSLNISNNYIKTIENLSCLKVLNTLQIAHNRLETVEDIQHLQECPSISVLDLSHNSLSDPNIVTVLETMPNLRVLNLMGNQVIKKITNYRKTLTVRLQQLTYLDDRPVFPKDRACAEAWAVGGLEAEKAEREKWETRERKKIQDSIDALAAIRQKAEEKKRQKHIEEGGAGAKHGNEDATDTLEDLPRERTATERAVIPKLDEDAEVEEIKLDTPEKLRLDELPDLEDIDVSEFPPEEEILVQKQEYRPMIEIVSEMTADGDSALEENNQTTSEHLAGEVPTSIFSNVCKIHKKQEEECLRALVEGFFTEPSHSESCSETKDKHANPCKALIQEIITEPADIPLLSSVCSQSADPSPWEEDSKDATACPGNSSDGEVQSLAGGEGCPREPQDDKDSERGLE</sequence>
<evidence type="ECO:0000256" key="10">
    <source>
        <dbReference type="RuleBase" id="RU364076"/>
    </source>
</evidence>
<keyword evidence="3" id="KW-0597">Phosphoprotein</keyword>